<gene>
    <name evidence="14" type="ORF">CQ13_35905</name>
</gene>
<feature type="domain" description="ABC transporter" evidence="11">
    <location>
        <begin position="484"/>
        <end position="717"/>
    </location>
</feature>
<comment type="function">
    <text evidence="8">Involved in beta-(1--&gt;2)glucan export. Transmembrane domains (TMD) form a pore in the inner membrane and the ATP-binding domain (NBD) is responsible for energy generation.</text>
</comment>
<dbReference type="InterPro" id="IPR003593">
    <property type="entry name" value="AAA+_ATPase"/>
</dbReference>
<dbReference type="GO" id="GO:0006508">
    <property type="term" value="P:proteolysis"/>
    <property type="evidence" value="ECO:0007669"/>
    <property type="project" value="InterPro"/>
</dbReference>
<dbReference type="PROSITE" id="PS50990">
    <property type="entry name" value="PEPTIDASE_C39"/>
    <property type="match status" value="1"/>
</dbReference>
<dbReference type="GO" id="GO:0005886">
    <property type="term" value="C:plasma membrane"/>
    <property type="evidence" value="ECO:0007669"/>
    <property type="project" value="UniProtKB-SubCell"/>
</dbReference>
<dbReference type="GO" id="GO:0034040">
    <property type="term" value="F:ATPase-coupled lipid transmembrane transporter activity"/>
    <property type="evidence" value="ECO:0007669"/>
    <property type="project" value="TreeGrafter"/>
</dbReference>
<evidence type="ECO:0000256" key="3">
    <source>
        <dbReference type="ARBA" id="ARBA00022692"/>
    </source>
</evidence>
<dbReference type="Proteomes" id="UP000052023">
    <property type="component" value="Unassembled WGS sequence"/>
</dbReference>
<dbReference type="CDD" id="cd18567">
    <property type="entry name" value="ABC_6TM_CvaB_RaxB_like"/>
    <property type="match status" value="1"/>
</dbReference>
<dbReference type="PANTHER" id="PTHR24221">
    <property type="entry name" value="ATP-BINDING CASSETTE SUB-FAMILY B"/>
    <property type="match status" value="1"/>
</dbReference>
<evidence type="ECO:0000256" key="6">
    <source>
        <dbReference type="ARBA" id="ARBA00022989"/>
    </source>
</evidence>
<dbReference type="Pfam" id="PF00005">
    <property type="entry name" value="ABC_tran"/>
    <property type="match status" value="1"/>
</dbReference>
<evidence type="ECO:0000259" key="13">
    <source>
        <dbReference type="PROSITE" id="PS50990"/>
    </source>
</evidence>
<feature type="compositionally biased region" description="Low complexity" evidence="9">
    <location>
        <begin position="701"/>
        <end position="715"/>
    </location>
</feature>
<protein>
    <submittedName>
        <fullName evidence="14">ABC transporter</fullName>
    </submittedName>
</protein>
<organism evidence="14 15">
    <name type="scientific">Bradyrhizobium retamae</name>
    <dbReference type="NCBI Taxonomy" id="1300035"/>
    <lineage>
        <taxon>Bacteria</taxon>
        <taxon>Pseudomonadati</taxon>
        <taxon>Pseudomonadota</taxon>
        <taxon>Alphaproteobacteria</taxon>
        <taxon>Hyphomicrobiales</taxon>
        <taxon>Nitrobacteraceae</taxon>
        <taxon>Bradyrhizobium</taxon>
    </lineage>
</organism>
<feature type="compositionally biased region" description="Basic and acidic residues" evidence="9">
    <location>
        <begin position="731"/>
        <end position="797"/>
    </location>
</feature>
<evidence type="ECO:0000256" key="1">
    <source>
        <dbReference type="ARBA" id="ARBA00004651"/>
    </source>
</evidence>
<feature type="transmembrane region" description="Helical" evidence="10">
    <location>
        <begin position="167"/>
        <end position="189"/>
    </location>
</feature>
<evidence type="ECO:0000259" key="11">
    <source>
        <dbReference type="PROSITE" id="PS50893"/>
    </source>
</evidence>
<dbReference type="GO" id="GO:0005524">
    <property type="term" value="F:ATP binding"/>
    <property type="evidence" value="ECO:0007669"/>
    <property type="project" value="UniProtKB-KW"/>
</dbReference>
<dbReference type="SUPFAM" id="SSF90123">
    <property type="entry name" value="ABC transporter transmembrane region"/>
    <property type="match status" value="1"/>
</dbReference>
<reference evidence="14 15" key="1">
    <citation type="submission" date="2014-03" db="EMBL/GenBank/DDBJ databases">
        <title>Bradyrhizobium valentinum sp. nov., isolated from effective nodules of Lupinus mariae-josephae, a lupine endemic of basic-lime soils in Eastern Spain.</title>
        <authorList>
            <person name="Duran D."/>
            <person name="Rey L."/>
            <person name="Navarro A."/>
            <person name="Busquets A."/>
            <person name="Imperial J."/>
            <person name="Ruiz-Argueso T."/>
        </authorList>
    </citation>
    <scope>NUCLEOTIDE SEQUENCE [LARGE SCALE GENOMIC DNA]</scope>
    <source>
        <strain evidence="14 15">Ro19</strain>
    </source>
</reference>
<evidence type="ECO:0000256" key="2">
    <source>
        <dbReference type="ARBA" id="ARBA00005417"/>
    </source>
</evidence>
<feature type="domain" description="Peptidase C39" evidence="13">
    <location>
        <begin position="18"/>
        <end position="137"/>
    </location>
</feature>
<evidence type="ECO:0000256" key="10">
    <source>
        <dbReference type="SAM" id="Phobius"/>
    </source>
</evidence>
<keyword evidence="15" id="KW-1185">Reference proteome</keyword>
<dbReference type="AlphaFoldDB" id="A0A0R3MKC7"/>
<dbReference type="EMBL" id="LLYA01000206">
    <property type="protein sequence ID" value="KRR17728.1"/>
    <property type="molecule type" value="Genomic_DNA"/>
</dbReference>
<dbReference type="PANTHER" id="PTHR24221:SF606">
    <property type="entry name" value="COLICIN V SECRETION-PROCESSING ATP-BINDING PROTEIN"/>
    <property type="match status" value="1"/>
</dbReference>
<dbReference type="InterPro" id="IPR017871">
    <property type="entry name" value="ABC_transporter-like_CS"/>
</dbReference>
<dbReference type="PROSITE" id="PS00211">
    <property type="entry name" value="ABC_TRANSPORTER_1"/>
    <property type="match status" value="1"/>
</dbReference>
<dbReference type="GO" id="GO:0140359">
    <property type="term" value="F:ABC-type transporter activity"/>
    <property type="evidence" value="ECO:0007669"/>
    <property type="project" value="InterPro"/>
</dbReference>
<dbReference type="GO" id="GO:0008234">
    <property type="term" value="F:cysteine-type peptidase activity"/>
    <property type="evidence" value="ECO:0007669"/>
    <property type="project" value="InterPro"/>
</dbReference>
<comment type="subcellular location">
    <subcellularLocation>
        <location evidence="1">Cell membrane</location>
        <topology evidence="1">Multi-pass membrane protein</topology>
    </subcellularLocation>
</comment>
<dbReference type="InterPro" id="IPR027417">
    <property type="entry name" value="P-loop_NTPase"/>
</dbReference>
<dbReference type="CDD" id="cd02419">
    <property type="entry name" value="Peptidase_C39C"/>
    <property type="match status" value="1"/>
</dbReference>
<dbReference type="RefSeq" id="WP_057847536.1">
    <property type="nucleotide sequence ID" value="NZ_LLYA01000206.1"/>
</dbReference>
<feature type="transmembrane region" description="Helical" evidence="10">
    <location>
        <begin position="307"/>
        <end position="325"/>
    </location>
</feature>
<keyword evidence="5" id="KW-0067">ATP-binding</keyword>
<comment type="caution">
    <text evidence="14">The sequence shown here is derived from an EMBL/GenBank/DDBJ whole genome shotgun (WGS) entry which is preliminary data.</text>
</comment>
<sequence length="830" mass="91831">MQALLNFSGRGFLPVIRQTEAAECGLACLAMVASYHGHRTDMNSLRRRYAISLKGVTLRDLMEIAAHLGLACRPLRIEVDHLCQLRLPAILHWDMDHFVVLKACKKNGIVVHDPAAGEKWFPFTEASRHLTGVVLELSPSEEFCCTDQRVRLPFSAFWSGMRGNSHVLTQVLVLSLVIEILILAAPFYMQLTVDEVIARGDVDLLLVLGLGFALLVLIKVASTATRSFIVLILQNTLSFQIGARLFHHLVRLPLSFFEKRHIGDILSRFGSIEPIRNMLAEGLITGLIDGLMSVLMLALMFAYSVQLGFVVLCAFALYAALRLALFRMFRQRSEAAIQSKAQENSTFIETVRAVQSLKLLNRENERESQWLNRYAEFVNANVRLGRARISFKAINDTIFGLENVITIYLAARLALDNLISVGMIFAFVSYKLQFAERTALLIEKLVELRILGLHLERLADIALTPLERGHDQDLSYMRPIRGAIELRNVCFRYAEAEPLILNNVNLCVAPGQFVTIMGPSGCGKTTLVKIMLGLLEPTGGEVLIDGLPLGQIGPRVYREQIGVVMQEDQLLSGSIADNICFFETTFDQQWMVECAQIAGIHDDVMAMPMSYNSLIGDMGSSLSSGQKQRVLLARALYRRPKILFLDEGTAHLDTDKEKEINANLRHLNMTRVSIAHRPEIAHGADMIIRLPAAARPLQVGVPGRRPAAAPARDAGLTGVSGEGAQSTKVAQGHDDCSDDNRKGDYSKHAGKVDCSKDGKGEYSKQDGGWKDAKNDDCQPQKDNCDPKPSDDCGKGETYRNPGEALAKFDFSHGDFGCMQGSARRDKGPSQ</sequence>
<dbReference type="Gene3D" id="1.20.1560.10">
    <property type="entry name" value="ABC transporter type 1, transmembrane domain"/>
    <property type="match status" value="1"/>
</dbReference>
<comment type="similarity">
    <text evidence="2">Belongs to the ABC transporter superfamily.</text>
</comment>
<dbReference type="InterPro" id="IPR033838">
    <property type="entry name" value="CvaB_peptidase"/>
</dbReference>
<feature type="domain" description="ABC transmembrane type-1" evidence="12">
    <location>
        <begin position="171"/>
        <end position="448"/>
    </location>
</feature>
<dbReference type="PROSITE" id="PS50893">
    <property type="entry name" value="ABC_TRANSPORTER_2"/>
    <property type="match status" value="1"/>
</dbReference>
<feature type="region of interest" description="Disordered" evidence="9">
    <location>
        <begin position="701"/>
        <end position="800"/>
    </location>
</feature>
<dbReference type="PROSITE" id="PS50929">
    <property type="entry name" value="ABC_TM1F"/>
    <property type="match status" value="1"/>
</dbReference>
<dbReference type="Pfam" id="PF00664">
    <property type="entry name" value="ABC_membrane"/>
    <property type="match status" value="1"/>
</dbReference>
<evidence type="ECO:0000256" key="4">
    <source>
        <dbReference type="ARBA" id="ARBA00022741"/>
    </source>
</evidence>
<dbReference type="InterPro" id="IPR039421">
    <property type="entry name" value="Type_1_exporter"/>
</dbReference>
<evidence type="ECO:0000256" key="7">
    <source>
        <dbReference type="ARBA" id="ARBA00023136"/>
    </source>
</evidence>
<evidence type="ECO:0000313" key="15">
    <source>
        <dbReference type="Proteomes" id="UP000052023"/>
    </source>
</evidence>
<evidence type="ECO:0000313" key="14">
    <source>
        <dbReference type="EMBL" id="KRR17728.1"/>
    </source>
</evidence>
<dbReference type="InterPro" id="IPR003439">
    <property type="entry name" value="ABC_transporter-like_ATP-bd"/>
</dbReference>
<dbReference type="Gene3D" id="3.90.70.10">
    <property type="entry name" value="Cysteine proteinases"/>
    <property type="match status" value="1"/>
</dbReference>
<keyword evidence="3 10" id="KW-0812">Transmembrane</keyword>
<dbReference type="InterPro" id="IPR005074">
    <property type="entry name" value="Peptidase_C39"/>
</dbReference>
<feature type="transmembrane region" description="Helical" evidence="10">
    <location>
        <begin position="204"/>
        <end position="221"/>
    </location>
</feature>
<keyword evidence="7 10" id="KW-0472">Membrane</keyword>
<dbReference type="Pfam" id="PF03412">
    <property type="entry name" value="Peptidase_C39"/>
    <property type="match status" value="1"/>
</dbReference>
<evidence type="ECO:0000256" key="9">
    <source>
        <dbReference type="SAM" id="MobiDB-lite"/>
    </source>
</evidence>
<proteinExistence type="inferred from homology"/>
<keyword evidence="6 10" id="KW-1133">Transmembrane helix</keyword>
<dbReference type="OrthoDB" id="9787557at2"/>
<evidence type="ECO:0000256" key="8">
    <source>
        <dbReference type="ARBA" id="ARBA00024722"/>
    </source>
</evidence>
<dbReference type="InterPro" id="IPR011527">
    <property type="entry name" value="ABC1_TM_dom"/>
</dbReference>
<evidence type="ECO:0000256" key="5">
    <source>
        <dbReference type="ARBA" id="ARBA00022840"/>
    </source>
</evidence>
<evidence type="ECO:0000259" key="12">
    <source>
        <dbReference type="PROSITE" id="PS50929"/>
    </source>
</evidence>
<keyword evidence="4" id="KW-0547">Nucleotide-binding</keyword>
<dbReference type="SUPFAM" id="SSF52540">
    <property type="entry name" value="P-loop containing nucleoside triphosphate hydrolases"/>
    <property type="match status" value="1"/>
</dbReference>
<dbReference type="Gene3D" id="3.40.50.300">
    <property type="entry name" value="P-loop containing nucleotide triphosphate hydrolases"/>
    <property type="match status" value="1"/>
</dbReference>
<dbReference type="GO" id="GO:0016887">
    <property type="term" value="F:ATP hydrolysis activity"/>
    <property type="evidence" value="ECO:0007669"/>
    <property type="project" value="InterPro"/>
</dbReference>
<name>A0A0R3MKC7_9BRAD</name>
<dbReference type="SMART" id="SM00382">
    <property type="entry name" value="AAA"/>
    <property type="match status" value="1"/>
</dbReference>
<feature type="transmembrane region" description="Helical" evidence="10">
    <location>
        <begin position="278"/>
        <end position="301"/>
    </location>
</feature>
<accession>A0A0R3MKC7</accession>
<dbReference type="InterPro" id="IPR036640">
    <property type="entry name" value="ABC1_TM_sf"/>
</dbReference>